<evidence type="ECO:0000313" key="9">
    <source>
        <dbReference type="Proteomes" id="UP000216207"/>
    </source>
</evidence>
<evidence type="ECO:0000256" key="1">
    <source>
        <dbReference type="ARBA" id="ARBA00004141"/>
    </source>
</evidence>
<keyword evidence="2" id="KW-0813">Transport</keyword>
<feature type="transmembrane region" description="Helical" evidence="6">
    <location>
        <begin position="233"/>
        <end position="266"/>
    </location>
</feature>
<organism evidence="8 9">
    <name type="scientific">Shouchella clausii</name>
    <name type="common">Alkalihalobacillus clausii</name>
    <dbReference type="NCBI Taxonomy" id="79880"/>
    <lineage>
        <taxon>Bacteria</taxon>
        <taxon>Bacillati</taxon>
        <taxon>Bacillota</taxon>
        <taxon>Bacilli</taxon>
        <taxon>Bacillales</taxon>
        <taxon>Bacillaceae</taxon>
        <taxon>Shouchella</taxon>
    </lineage>
</organism>
<feature type="transmembrane region" description="Helical" evidence="6">
    <location>
        <begin position="97"/>
        <end position="125"/>
    </location>
</feature>
<keyword evidence="5 6" id="KW-0472">Membrane</keyword>
<evidence type="ECO:0000313" key="8">
    <source>
        <dbReference type="EMBL" id="PAE87501.1"/>
    </source>
</evidence>
<proteinExistence type="predicted"/>
<feature type="domain" description="Citrate transporter-like" evidence="7">
    <location>
        <begin position="19"/>
        <end position="374"/>
    </location>
</feature>
<dbReference type="Pfam" id="PF03600">
    <property type="entry name" value="CitMHS"/>
    <property type="match status" value="1"/>
</dbReference>
<feature type="transmembrane region" description="Helical" evidence="6">
    <location>
        <begin position="137"/>
        <end position="153"/>
    </location>
</feature>
<evidence type="ECO:0000256" key="3">
    <source>
        <dbReference type="ARBA" id="ARBA00022692"/>
    </source>
</evidence>
<reference evidence="8 9" key="1">
    <citation type="submission" date="2017-07" db="EMBL/GenBank/DDBJ databases">
        <title>Isolation and whole genome analysis of endospore-forming bacteria from heroin.</title>
        <authorList>
            <person name="Kalinowski J."/>
            <person name="Ahrens B."/>
            <person name="Al-Dilaimi A."/>
            <person name="Winkler A."/>
            <person name="Wibberg D."/>
            <person name="Schleenbecker U."/>
            <person name="Ruckert C."/>
            <person name="Wolfel R."/>
            <person name="Grass G."/>
        </authorList>
    </citation>
    <scope>NUCLEOTIDE SEQUENCE [LARGE SCALE GENOMIC DNA]</scope>
    <source>
        <strain evidence="8 9">7539</strain>
    </source>
</reference>
<evidence type="ECO:0000256" key="5">
    <source>
        <dbReference type="ARBA" id="ARBA00023136"/>
    </source>
</evidence>
<feature type="transmembrane region" description="Helical" evidence="6">
    <location>
        <begin position="24"/>
        <end position="43"/>
    </location>
</feature>
<sequence>MLALFGFLTIAVFLYSIVSKRLSVIVALVLIPIVFGIIAGFGLELGEHMLEGIQLVAPTGVMLGFAILFFGVMNNAGMFDPILARILKAVKGDPLKVVVGTLLFAMVAHLDGSGASTFLIVIPALLPLYDRLGMSRIVLAGIVGLGAGLMNIMPWGGPTARAGSALGIDPGEIFIPLLPSMAVGFLWLLFVAYWIGKKERQRIGVQSIEYSMSSGQTEEQMNMKRPKLFIPNLLLTALTLTTLVMQWLPLPVVFIIAFVLALLMNYPNPKEQMQQIQLQASGMVPVLSIIFAAGIFTGILTGTGMIEAMAVALVDLVPEQLGRSLPIVVAVASMPLSLVFNPDAYYYGVMPILAQSAEMYGVPGIEIAQASVLGQMTVGFPLSPLTASTFLLIGLAQVELGDHQRFMFKWAFLTTLWMALFALLTGVLSGW</sequence>
<dbReference type="RefSeq" id="WP_095316698.1">
    <property type="nucleotide sequence ID" value="NZ_JAUPFF010000004.1"/>
</dbReference>
<keyword evidence="3 6" id="KW-0812">Transmembrane</keyword>
<comment type="subcellular location">
    <subcellularLocation>
        <location evidence="1">Membrane</location>
        <topology evidence="1">Multi-pass membrane protein</topology>
    </subcellularLocation>
</comment>
<evidence type="ECO:0000256" key="4">
    <source>
        <dbReference type="ARBA" id="ARBA00022989"/>
    </source>
</evidence>
<dbReference type="GO" id="GO:0015137">
    <property type="term" value="F:citrate transmembrane transporter activity"/>
    <property type="evidence" value="ECO:0007669"/>
    <property type="project" value="InterPro"/>
</dbReference>
<dbReference type="Proteomes" id="UP000216207">
    <property type="component" value="Unassembled WGS sequence"/>
</dbReference>
<comment type="caution">
    <text evidence="8">The sequence shown here is derived from an EMBL/GenBank/DDBJ whole genome shotgun (WGS) entry which is preliminary data.</text>
</comment>
<evidence type="ECO:0000259" key="7">
    <source>
        <dbReference type="Pfam" id="PF03600"/>
    </source>
</evidence>
<protein>
    <submittedName>
        <fullName evidence="8">Citrate transporter</fullName>
    </submittedName>
</protein>
<dbReference type="NCBIfam" id="TIGR00784">
    <property type="entry name" value="citMHS"/>
    <property type="match status" value="1"/>
</dbReference>
<keyword evidence="4 6" id="KW-1133">Transmembrane helix</keyword>
<dbReference type="EMBL" id="NPCC01000033">
    <property type="protein sequence ID" value="PAE87501.1"/>
    <property type="molecule type" value="Genomic_DNA"/>
</dbReference>
<gene>
    <name evidence="8" type="ORF">CHH72_17430</name>
</gene>
<evidence type="ECO:0000256" key="6">
    <source>
        <dbReference type="SAM" id="Phobius"/>
    </source>
</evidence>
<dbReference type="GO" id="GO:0016020">
    <property type="term" value="C:membrane"/>
    <property type="evidence" value="ECO:0007669"/>
    <property type="project" value="UniProtKB-SubCell"/>
</dbReference>
<dbReference type="InterPro" id="IPR014738">
    <property type="entry name" value="Citrate_transporter"/>
</dbReference>
<feature type="transmembrane region" description="Helical" evidence="6">
    <location>
        <begin position="321"/>
        <end position="340"/>
    </location>
</feature>
<dbReference type="InterPro" id="IPR004680">
    <property type="entry name" value="Cit_transptr-like_dom"/>
</dbReference>
<evidence type="ECO:0000256" key="2">
    <source>
        <dbReference type="ARBA" id="ARBA00022448"/>
    </source>
</evidence>
<name>A0A268NVT4_SHOCL</name>
<feature type="transmembrane region" description="Helical" evidence="6">
    <location>
        <begin position="410"/>
        <end position="428"/>
    </location>
</feature>
<dbReference type="AlphaFoldDB" id="A0A268NVT4"/>
<feature type="transmembrane region" description="Helical" evidence="6">
    <location>
        <begin position="173"/>
        <end position="195"/>
    </location>
</feature>
<accession>A0A268NVT4</accession>
<feature type="transmembrane region" description="Helical" evidence="6">
    <location>
        <begin position="286"/>
        <end position="314"/>
    </location>
</feature>
<feature type="transmembrane region" description="Helical" evidence="6">
    <location>
        <begin position="55"/>
        <end position="77"/>
    </location>
</feature>